<proteinExistence type="predicted"/>
<keyword evidence="2" id="KW-1185">Reference proteome</keyword>
<reference evidence="1 2" key="1">
    <citation type="submission" date="2019-04" db="EMBL/GenBank/DDBJ databases">
        <title>Draft genome of the big-headed turtle Platysternon megacephalum.</title>
        <authorList>
            <person name="Gong S."/>
        </authorList>
    </citation>
    <scope>NUCLEOTIDE SEQUENCE [LARGE SCALE GENOMIC DNA]</scope>
    <source>
        <strain evidence="1">DO16091913</strain>
        <tissue evidence="1">Muscle</tissue>
    </source>
</reference>
<reference evidence="1 2" key="2">
    <citation type="submission" date="2019-04" db="EMBL/GenBank/DDBJ databases">
        <title>The genome sequence of big-headed turtle.</title>
        <authorList>
            <person name="Gong S."/>
        </authorList>
    </citation>
    <scope>NUCLEOTIDE SEQUENCE [LARGE SCALE GENOMIC DNA]</scope>
    <source>
        <strain evidence="1">DO16091913</strain>
        <tissue evidence="1">Muscle</tissue>
    </source>
</reference>
<sequence>MAPGGGVGPSNLKLGLRLSGQSHPVLQRWQYKGLRIPKYSAPRMLRALLKSQTLILVPSQGLLWASWHPSAQFAPHCCLHQGRMLPSQGAAFCPLHRYKWF</sequence>
<organism evidence="1 2">
    <name type="scientific">Platysternon megacephalum</name>
    <name type="common">big-headed turtle</name>
    <dbReference type="NCBI Taxonomy" id="55544"/>
    <lineage>
        <taxon>Eukaryota</taxon>
        <taxon>Metazoa</taxon>
        <taxon>Chordata</taxon>
        <taxon>Craniata</taxon>
        <taxon>Vertebrata</taxon>
        <taxon>Euteleostomi</taxon>
        <taxon>Archelosauria</taxon>
        <taxon>Testudinata</taxon>
        <taxon>Testudines</taxon>
        <taxon>Cryptodira</taxon>
        <taxon>Durocryptodira</taxon>
        <taxon>Testudinoidea</taxon>
        <taxon>Platysternidae</taxon>
        <taxon>Platysternon</taxon>
    </lineage>
</organism>
<comment type="caution">
    <text evidence="1">The sequence shown here is derived from an EMBL/GenBank/DDBJ whole genome shotgun (WGS) entry which is preliminary data.</text>
</comment>
<evidence type="ECO:0000313" key="1">
    <source>
        <dbReference type="EMBL" id="TFJ97221.1"/>
    </source>
</evidence>
<dbReference type="EMBL" id="QXTE01000519">
    <property type="protein sequence ID" value="TFJ97221.1"/>
    <property type="molecule type" value="Genomic_DNA"/>
</dbReference>
<evidence type="ECO:0000313" key="2">
    <source>
        <dbReference type="Proteomes" id="UP000297703"/>
    </source>
</evidence>
<gene>
    <name evidence="1" type="ORF">DR999_PMT20969</name>
</gene>
<accession>A0A4D9DLG9</accession>
<dbReference type="Proteomes" id="UP000297703">
    <property type="component" value="Unassembled WGS sequence"/>
</dbReference>
<dbReference type="AlphaFoldDB" id="A0A4D9DLG9"/>
<name>A0A4D9DLG9_9SAUR</name>
<protein>
    <submittedName>
        <fullName evidence="1">RING finger protein 38</fullName>
    </submittedName>
</protein>